<evidence type="ECO:0000313" key="3">
    <source>
        <dbReference type="EMBL" id="PTQ58286.1"/>
    </source>
</evidence>
<dbReference type="RefSeq" id="WP_146168919.1">
    <property type="nucleotide sequence ID" value="NZ_JAPZPS010000007.1"/>
</dbReference>
<evidence type="ECO:0000256" key="1">
    <source>
        <dbReference type="SAM" id="Phobius"/>
    </source>
</evidence>
<dbReference type="AlphaFoldDB" id="A0A2T5GG47"/>
<accession>A0A2T5GG47</accession>
<name>A0A2T5GG47_9SPHN</name>
<feature type="transmembrane region" description="Helical" evidence="1">
    <location>
        <begin position="48"/>
        <end position="68"/>
    </location>
</feature>
<keyword evidence="1" id="KW-1133">Transmembrane helix</keyword>
<sequence>MKLKSLYTAMAALSLVAAPSIAAAAPVATPLTQPATESVDGDNALAGGGFIIAAFAVVAIGLGVYVAADSDDSPNSP</sequence>
<dbReference type="EMBL" id="QAOG01000009">
    <property type="protein sequence ID" value="PTQ58286.1"/>
    <property type="molecule type" value="Genomic_DNA"/>
</dbReference>
<organism evidence="3 4">
    <name type="scientific">Sphingomonas aurantiaca</name>
    <dbReference type="NCBI Taxonomy" id="185949"/>
    <lineage>
        <taxon>Bacteria</taxon>
        <taxon>Pseudomonadati</taxon>
        <taxon>Pseudomonadota</taxon>
        <taxon>Alphaproteobacteria</taxon>
        <taxon>Sphingomonadales</taxon>
        <taxon>Sphingomonadaceae</taxon>
        <taxon>Sphingomonas</taxon>
    </lineage>
</organism>
<dbReference type="Proteomes" id="UP000244189">
    <property type="component" value="Unassembled WGS sequence"/>
</dbReference>
<evidence type="ECO:0000313" key="4">
    <source>
        <dbReference type="Proteomes" id="UP000244189"/>
    </source>
</evidence>
<keyword evidence="1" id="KW-0812">Transmembrane</keyword>
<reference evidence="3 4" key="1">
    <citation type="submission" date="2018-04" db="EMBL/GenBank/DDBJ databases">
        <title>Genomic Encyclopedia of Type Strains, Phase III (KMG-III): the genomes of soil and plant-associated and newly described type strains.</title>
        <authorList>
            <person name="Whitman W."/>
        </authorList>
    </citation>
    <scope>NUCLEOTIDE SEQUENCE [LARGE SCALE GENOMIC DNA]</scope>
    <source>
        <strain evidence="3 4">MA101b</strain>
    </source>
</reference>
<proteinExistence type="predicted"/>
<keyword evidence="4" id="KW-1185">Reference proteome</keyword>
<gene>
    <name evidence="3" type="ORF">C8J26_3886</name>
</gene>
<comment type="caution">
    <text evidence="3">The sequence shown here is derived from an EMBL/GenBank/DDBJ whole genome shotgun (WGS) entry which is preliminary data.</text>
</comment>
<evidence type="ECO:0000256" key="2">
    <source>
        <dbReference type="SAM" id="SignalP"/>
    </source>
</evidence>
<protein>
    <recommendedName>
        <fullName evidence="5">Ferrochelatase</fullName>
    </recommendedName>
</protein>
<feature type="signal peptide" evidence="2">
    <location>
        <begin position="1"/>
        <end position="24"/>
    </location>
</feature>
<evidence type="ECO:0008006" key="5">
    <source>
        <dbReference type="Google" id="ProtNLM"/>
    </source>
</evidence>
<keyword evidence="1" id="KW-0472">Membrane</keyword>
<keyword evidence="2" id="KW-0732">Signal</keyword>
<feature type="chain" id="PRO_5015654002" description="Ferrochelatase" evidence="2">
    <location>
        <begin position="25"/>
        <end position="77"/>
    </location>
</feature>